<sequence length="181" mass="19953">MASDPANSRDQIDMDAHVSDISTSESELTSDVDTDSEGESSTLAASDTSLQASMYSLLSGESDSELEKEQENVCEETISLLAHEILCCEGDSDSEVETDGEDSDEARDYDMFGETQECGLPTYRLMLSDEDEDNPNEVEVVGSNAIVAETIFLLEKDKDQQSEEKSESKKEEGLFRTELFE</sequence>
<evidence type="ECO:0000256" key="1">
    <source>
        <dbReference type="SAM" id="MobiDB-lite"/>
    </source>
</evidence>
<feature type="region of interest" description="Disordered" evidence="1">
    <location>
        <begin position="156"/>
        <end position="181"/>
    </location>
</feature>
<protein>
    <submittedName>
        <fullName evidence="3">Uncharacterized protein LOC117148174</fullName>
    </submittedName>
</protein>
<gene>
    <name evidence="3" type="primary">LOC117148174</name>
</gene>
<name>A0A6P8L6D7_DROMA</name>
<keyword evidence="2" id="KW-1185">Reference proteome</keyword>
<dbReference type="GeneID" id="117148174"/>
<feature type="compositionally biased region" description="Acidic residues" evidence="1">
    <location>
        <begin position="28"/>
        <end position="38"/>
    </location>
</feature>
<reference evidence="3" key="1">
    <citation type="submission" date="2025-08" db="UniProtKB">
        <authorList>
            <consortium name="RefSeq"/>
        </authorList>
    </citation>
    <scope>IDENTIFICATION</scope>
    <source>
        <strain evidence="3">Mau12</strain>
        <tissue evidence="3">Whole Body</tissue>
    </source>
</reference>
<evidence type="ECO:0000313" key="3">
    <source>
        <dbReference type="RefSeq" id="XP_033171334.1"/>
    </source>
</evidence>
<dbReference type="RefSeq" id="XP_033171334.1">
    <property type="nucleotide sequence ID" value="XM_033315443.1"/>
</dbReference>
<proteinExistence type="predicted"/>
<feature type="compositionally biased region" description="Polar residues" evidence="1">
    <location>
        <begin position="39"/>
        <end position="54"/>
    </location>
</feature>
<accession>A0A6P8L6D7</accession>
<dbReference type="AlphaFoldDB" id="A0A6P8L6D7"/>
<evidence type="ECO:0000313" key="2">
    <source>
        <dbReference type="Proteomes" id="UP000515162"/>
    </source>
</evidence>
<feature type="region of interest" description="Disordered" evidence="1">
    <location>
        <begin position="1"/>
        <end position="71"/>
    </location>
</feature>
<dbReference type="Proteomes" id="UP000515162">
    <property type="component" value="Chromosome X"/>
</dbReference>
<organism evidence="2 3">
    <name type="scientific">Drosophila mauritiana</name>
    <name type="common">Fruit fly</name>
    <dbReference type="NCBI Taxonomy" id="7226"/>
    <lineage>
        <taxon>Eukaryota</taxon>
        <taxon>Metazoa</taxon>
        <taxon>Ecdysozoa</taxon>
        <taxon>Arthropoda</taxon>
        <taxon>Hexapoda</taxon>
        <taxon>Insecta</taxon>
        <taxon>Pterygota</taxon>
        <taxon>Neoptera</taxon>
        <taxon>Endopterygota</taxon>
        <taxon>Diptera</taxon>
        <taxon>Brachycera</taxon>
        <taxon>Muscomorpha</taxon>
        <taxon>Ephydroidea</taxon>
        <taxon>Drosophilidae</taxon>
        <taxon>Drosophila</taxon>
        <taxon>Sophophora</taxon>
    </lineage>
</organism>